<dbReference type="SUPFAM" id="SSF53335">
    <property type="entry name" value="S-adenosyl-L-methionine-dependent methyltransferases"/>
    <property type="match status" value="1"/>
</dbReference>
<name>A0A0F6W6A9_9BACT</name>
<dbReference type="Pfam" id="PF02527">
    <property type="entry name" value="GidB"/>
    <property type="match status" value="1"/>
</dbReference>
<dbReference type="PANTHER" id="PTHR31760">
    <property type="entry name" value="S-ADENOSYL-L-METHIONINE-DEPENDENT METHYLTRANSFERASES SUPERFAMILY PROTEIN"/>
    <property type="match status" value="1"/>
</dbReference>
<dbReference type="KEGG" id="samy:DB32_005557"/>
<dbReference type="InterPro" id="IPR003682">
    <property type="entry name" value="rRNA_ssu_MeTfrase_G"/>
</dbReference>
<organism evidence="7 8">
    <name type="scientific">Sandaracinus amylolyticus</name>
    <dbReference type="NCBI Taxonomy" id="927083"/>
    <lineage>
        <taxon>Bacteria</taxon>
        <taxon>Pseudomonadati</taxon>
        <taxon>Myxococcota</taxon>
        <taxon>Polyangia</taxon>
        <taxon>Polyangiales</taxon>
        <taxon>Sandaracinaceae</taxon>
        <taxon>Sandaracinus</taxon>
    </lineage>
</organism>
<reference evidence="7 8" key="1">
    <citation type="submission" date="2015-03" db="EMBL/GenBank/DDBJ databases">
        <title>Genome assembly of Sandaracinus amylolyticus DSM 53668.</title>
        <authorList>
            <person name="Sharma G."/>
            <person name="Subramanian S."/>
        </authorList>
    </citation>
    <scope>NUCLEOTIDE SEQUENCE [LARGE SCALE GENOMIC DNA]</scope>
    <source>
        <strain evidence="7 8">DSM 53668</strain>
    </source>
</reference>
<feature type="binding site" evidence="6">
    <location>
        <position position="77"/>
    </location>
    <ligand>
        <name>S-adenosyl-L-methionine</name>
        <dbReference type="ChEBI" id="CHEBI:59789"/>
    </ligand>
</feature>
<dbReference type="EC" id="2.1.1.-" evidence="6"/>
<keyword evidence="8" id="KW-1185">Reference proteome</keyword>
<proteinExistence type="inferred from homology"/>
<evidence type="ECO:0000256" key="2">
    <source>
        <dbReference type="ARBA" id="ARBA00022552"/>
    </source>
</evidence>
<comment type="function">
    <text evidence="6">Specifically methylates the N7 position of a guanine in 16S rRNA.</text>
</comment>
<dbReference type="Proteomes" id="UP000034883">
    <property type="component" value="Chromosome"/>
</dbReference>
<dbReference type="InterPro" id="IPR029063">
    <property type="entry name" value="SAM-dependent_MTases_sf"/>
</dbReference>
<dbReference type="HAMAP" id="MF_00074">
    <property type="entry name" value="16SrRNA_methyltr_G"/>
    <property type="match status" value="1"/>
</dbReference>
<feature type="binding site" evidence="6">
    <location>
        <begin position="129"/>
        <end position="130"/>
    </location>
    <ligand>
        <name>S-adenosyl-L-methionine</name>
        <dbReference type="ChEBI" id="CHEBI:59789"/>
    </ligand>
</feature>
<evidence type="ECO:0000256" key="1">
    <source>
        <dbReference type="ARBA" id="ARBA00022490"/>
    </source>
</evidence>
<dbReference type="EMBL" id="CP011125">
    <property type="protein sequence ID" value="AKF08408.1"/>
    <property type="molecule type" value="Genomic_DNA"/>
</dbReference>
<evidence type="ECO:0000313" key="7">
    <source>
        <dbReference type="EMBL" id="AKF08408.1"/>
    </source>
</evidence>
<comment type="subcellular location">
    <subcellularLocation>
        <location evidence="6">Cytoplasm</location>
    </subcellularLocation>
</comment>
<comment type="similarity">
    <text evidence="6">Belongs to the methyltransferase superfamily. RNA methyltransferase RsmG family.</text>
</comment>
<comment type="caution">
    <text evidence="6">Lacks conserved residue(s) required for the propagation of feature annotation.</text>
</comment>
<dbReference type="PANTHER" id="PTHR31760:SF0">
    <property type="entry name" value="S-ADENOSYL-L-METHIONINE-DEPENDENT METHYLTRANSFERASES SUPERFAMILY PROTEIN"/>
    <property type="match status" value="1"/>
</dbReference>
<keyword evidence="4 6" id="KW-0808">Transferase</keyword>
<dbReference type="OrthoDB" id="9808773at2"/>
<evidence type="ECO:0000256" key="5">
    <source>
        <dbReference type="ARBA" id="ARBA00022691"/>
    </source>
</evidence>
<evidence type="ECO:0000313" key="8">
    <source>
        <dbReference type="Proteomes" id="UP000034883"/>
    </source>
</evidence>
<dbReference type="AlphaFoldDB" id="A0A0F6W6A9"/>
<gene>
    <name evidence="6" type="primary">rsmG</name>
    <name evidence="7" type="ORF">DB32_005557</name>
</gene>
<keyword evidence="2 6" id="KW-0698">rRNA processing</keyword>
<accession>A0A0F6W6A9</accession>
<dbReference type="GO" id="GO:0005829">
    <property type="term" value="C:cytosol"/>
    <property type="evidence" value="ECO:0007669"/>
    <property type="project" value="TreeGrafter"/>
</dbReference>
<evidence type="ECO:0000256" key="4">
    <source>
        <dbReference type="ARBA" id="ARBA00022679"/>
    </source>
</evidence>
<dbReference type="GO" id="GO:0070043">
    <property type="term" value="F:rRNA (guanine-N7-)-methyltransferase activity"/>
    <property type="evidence" value="ECO:0007669"/>
    <property type="project" value="UniProtKB-UniRule"/>
</dbReference>
<evidence type="ECO:0000256" key="6">
    <source>
        <dbReference type="HAMAP-Rule" id="MF_00074"/>
    </source>
</evidence>
<keyword evidence="3 6" id="KW-0489">Methyltransferase</keyword>
<protein>
    <recommendedName>
        <fullName evidence="6">Ribosomal RNA small subunit methyltransferase G</fullName>
        <ecNumber evidence="6">2.1.1.-</ecNumber>
    </recommendedName>
    <alternativeName>
        <fullName evidence="6">16S rRNA 7-methylguanosine methyltransferase</fullName>
        <shortName evidence="6">16S rRNA m7G methyltransferase</shortName>
    </alternativeName>
</protein>
<sequence>MSTARIDELARSLGRPLEAAQRDALDRFAALVRTWNARLDLTAAREERAMTEVLFADAIVMADRALVPEGASVIDVGSGAGAPALPFALLRPDVTLTMVEPLRKRIAFLRTAIGSLDLASRVRAVEGRVEPGSASALGAHDVASARATFAPEVWLETGLALAPSCLVFTAGEPPTTASAKLAHRAGYALPWSSAPRVLARFERA</sequence>
<evidence type="ECO:0000256" key="3">
    <source>
        <dbReference type="ARBA" id="ARBA00022603"/>
    </source>
</evidence>
<dbReference type="Gene3D" id="3.40.50.150">
    <property type="entry name" value="Vaccinia Virus protein VP39"/>
    <property type="match status" value="1"/>
</dbReference>
<dbReference type="STRING" id="927083.DB32_005557"/>
<feature type="binding site" evidence="6">
    <location>
        <position position="146"/>
    </location>
    <ligand>
        <name>S-adenosyl-L-methionine</name>
        <dbReference type="ChEBI" id="CHEBI:59789"/>
    </ligand>
</feature>
<keyword evidence="5 6" id="KW-0949">S-adenosyl-L-methionine</keyword>
<keyword evidence="1 6" id="KW-0963">Cytoplasm</keyword>
<dbReference type="RefSeq" id="WP_053235556.1">
    <property type="nucleotide sequence ID" value="NZ_CP011125.1"/>
</dbReference>